<keyword evidence="3" id="KW-1185">Reference proteome</keyword>
<proteinExistence type="predicted"/>
<dbReference type="EMBL" id="QGKV02002055">
    <property type="protein sequence ID" value="KAF3495057.1"/>
    <property type="molecule type" value="Genomic_DNA"/>
</dbReference>
<dbReference type="Proteomes" id="UP000266723">
    <property type="component" value="Unassembled WGS sequence"/>
</dbReference>
<reference evidence="2 3" key="1">
    <citation type="journal article" date="2020" name="BMC Genomics">
        <title>Intraspecific diversification of the crop wild relative Brassica cretica Lam. using demographic model selection.</title>
        <authorList>
            <person name="Kioukis A."/>
            <person name="Michalopoulou V.A."/>
            <person name="Briers L."/>
            <person name="Pirintsos S."/>
            <person name="Studholme D.J."/>
            <person name="Pavlidis P."/>
            <person name="Sarris P.F."/>
        </authorList>
    </citation>
    <scope>NUCLEOTIDE SEQUENCE [LARGE SCALE GENOMIC DNA]</scope>
    <source>
        <strain evidence="3">cv. PFS-1207/04</strain>
    </source>
</reference>
<feature type="region of interest" description="Disordered" evidence="1">
    <location>
        <begin position="1"/>
        <end position="21"/>
    </location>
</feature>
<sequence>MARPRTTSMSTNGTTSMSIDGMTSETIDSTISTSIDRNTCCRLTPIELPESSSCPRDITNSTLKSTDESSYYLSSYVDREITMEDFRKLEEFLKLEDGERLEDWDINKEITMEDFLELENFLKVLDEAQLEDWDINKEISMEDFLELEDFLKVLDEAQPEDLGQDSELKLDDDQHTLGKDSETSPHVSIDRHRPPHIYRHRQLDIDRHHPPDIDRCPLMNKPRGCIVELEPTEERMHKSESSHLAIPEHQRPPICAEEVVGFHKRVKRMHEPVKTVVACAVFEVEFPIPPDRSVHMGSYNGFFDDHMYAVASQRGLRSKGEVDKSPVEAASIDTRCVLEQKGFDVCGNRFEGDTNTGSDKYGGKKRKNWKKRKRIKGDPQLSLIPHFSDGVKKSRVRIRCFSQPFTKLQALLISEMIDK</sequence>
<name>A0ABQ7ABF1_BRACR</name>
<comment type="caution">
    <text evidence="2">The sequence shown here is derived from an EMBL/GenBank/DDBJ whole genome shotgun (WGS) entry which is preliminary data.</text>
</comment>
<evidence type="ECO:0000313" key="3">
    <source>
        <dbReference type="Proteomes" id="UP000266723"/>
    </source>
</evidence>
<organism evidence="2 3">
    <name type="scientific">Brassica cretica</name>
    <name type="common">Mustard</name>
    <dbReference type="NCBI Taxonomy" id="69181"/>
    <lineage>
        <taxon>Eukaryota</taxon>
        <taxon>Viridiplantae</taxon>
        <taxon>Streptophyta</taxon>
        <taxon>Embryophyta</taxon>
        <taxon>Tracheophyta</taxon>
        <taxon>Spermatophyta</taxon>
        <taxon>Magnoliopsida</taxon>
        <taxon>eudicotyledons</taxon>
        <taxon>Gunneridae</taxon>
        <taxon>Pentapetalae</taxon>
        <taxon>rosids</taxon>
        <taxon>malvids</taxon>
        <taxon>Brassicales</taxon>
        <taxon>Brassicaceae</taxon>
        <taxon>Brassiceae</taxon>
        <taxon>Brassica</taxon>
    </lineage>
</organism>
<evidence type="ECO:0000256" key="1">
    <source>
        <dbReference type="SAM" id="MobiDB-lite"/>
    </source>
</evidence>
<gene>
    <name evidence="2" type="ORF">DY000_02052888</name>
</gene>
<accession>A0ABQ7ABF1</accession>
<evidence type="ECO:0000313" key="2">
    <source>
        <dbReference type="EMBL" id="KAF3495057.1"/>
    </source>
</evidence>
<protein>
    <submittedName>
        <fullName evidence="2">Uncharacterized protein</fullName>
    </submittedName>
</protein>